<sequence length="131" mass="15374">MESIYEQVMSIFDRMENKLNDILNKNLEKVEDKEKLKEAIEKALDEVRKGRDNCKGKIRELSEKLEKCEISFDEFEREVDECVKSTLEEAKKYLGKDYTGLKTAKATFSRCTNVYKKKVYKKIAEQITCTP</sequence>
<evidence type="ECO:0000313" key="2">
    <source>
        <dbReference type="EMBL" id="UXD22852.1"/>
    </source>
</evidence>
<dbReference type="AlphaFoldDB" id="A0A977KBY6"/>
<organism evidence="2 3">
    <name type="scientific">Ignicoccus pacificus DSM 13166</name>
    <dbReference type="NCBI Taxonomy" id="940294"/>
    <lineage>
        <taxon>Archaea</taxon>
        <taxon>Thermoproteota</taxon>
        <taxon>Thermoprotei</taxon>
        <taxon>Desulfurococcales</taxon>
        <taxon>Desulfurococcaceae</taxon>
        <taxon>Ignicoccus</taxon>
    </lineage>
</organism>
<keyword evidence="1" id="KW-0175">Coiled coil</keyword>
<evidence type="ECO:0000256" key="1">
    <source>
        <dbReference type="SAM" id="Coils"/>
    </source>
</evidence>
<reference evidence="2" key="1">
    <citation type="submission" date="2013-11" db="EMBL/GenBank/DDBJ databases">
        <title>Comparative genomics of Ignicoccus.</title>
        <authorList>
            <person name="Podar M."/>
        </authorList>
    </citation>
    <scope>NUCLEOTIDE SEQUENCE</scope>
    <source>
        <strain evidence="2">DSM 13166</strain>
    </source>
</reference>
<protein>
    <submittedName>
        <fullName evidence="2">Uncharacterized protein</fullName>
    </submittedName>
</protein>
<gene>
    <name evidence="2" type="ORF">IPA_08910</name>
</gene>
<name>A0A977KBY6_9CREN</name>
<proteinExistence type="predicted"/>
<feature type="coiled-coil region" evidence="1">
    <location>
        <begin position="23"/>
        <end position="78"/>
    </location>
</feature>
<keyword evidence="3" id="KW-1185">Reference proteome</keyword>
<evidence type="ECO:0000313" key="3">
    <source>
        <dbReference type="Proteomes" id="UP001063698"/>
    </source>
</evidence>
<dbReference type="KEGG" id="ipc:IPA_08910"/>
<dbReference type="EMBL" id="CP006868">
    <property type="protein sequence ID" value="UXD22852.1"/>
    <property type="molecule type" value="Genomic_DNA"/>
</dbReference>
<accession>A0A977KBY6</accession>
<dbReference type="Proteomes" id="UP001063698">
    <property type="component" value="Chromosome"/>
</dbReference>